<evidence type="ECO:0000259" key="2">
    <source>
        <dbReference type="PROSITE" id="PS50911"/>
    </source>
</evidence>
<dbReference type="Pfam" id="PF05257">
    <property type="entry name" value="CHAP"/>
    <property type="match status" value="1"/>
</dbReference>
<accession>A0A1E3RCF7</accession>
<feature type="domain" description="Peptidase C51" evidence="2">
    <location>
        <begin position="58"/>
        <end position="191"/>
    </location>
</feature>
<dbReference type="Proteomes" id="UP000094053">
    <property type="component" value="Unassembled WGS sequence"/>
</dbReference>
<comment type="caution">
    <text evidence="3">The sequence shown here is derived from an EMBL/GenBank/DDBJ whole genome shotgun (WGS) entry which is preliminary data.</text>
</comment>
<dbReference type="Gene3D" id="3.90.1720.10">
    <property type="entry name" value="endopeptidase domain like (from Nostoc punctiforme)"/>
    <property type="match status" value="1"/>
</dbReference>
<evidence type="ECO:0000256" key="1">
    <source>
        <dbReference type="SAM" id="MobiDB-lite"/>
    </source>
</evidence>
<evidence type="ECO:0000313" key="3">
    <source>
        <dbReference type="EMBL" id="ODQ87576.1"/>
    </source>
</evidence>
<gene>
    <name evidence="3" type="ORF">BHQ18_23300</name>
</gene>
<protein>
    <submittedName>
        <fullName evidence="3">Amidase</fullName>
    </submittedName>
</protein>
<dbReference type="EMBL" id="MIHA01000021">
    <property type="protein sequence ID" value="ODQ87576.1"/>
    <property type="molecule type" value="Genomic_DNA"/>
</dbReference>
<evidence type="ECO:0000313" key="4">
    <source>
        <dbReference type="Proteomes" id="UP000094053"/>
    </source>
</evidence>
<name>A0A1E3RCF7_MYCFV</name>
<dbReference type="STRING" id="1776.BHQ18_23300"/>
<sequence length="193" mass="20497">MGSVADGSRVVIVCHARGAEFAGGPYRLTTNLWNRLDTGGYVTDAMLVTGSNDAVVPRCEDGPTPRATTGETAAANTEKPGTPGWAALEKWHQVSNRKHYPALRGPLRDWAASARAAGWTVVTTPEPRAIVVFAPGADGVPASGHVAWVDTTDVRGRDRYLGITEAHKTGDGLVVWSAREVRHAAGMSYILLP</sequence>
<organism evidence="3 4">
    <name type="scientific">Mycolicibacterium flavescens</name>
    <name type="common">Mycobacterium flavescens</name>
    <dbReference type="NCBI Taxonomy" id="1776"/>
    <lineage>
        <taxon>Bacteria</taxon>
        <taxon>Bacillati</taxon>
        <taxon>Actinomycetota</taxon>
        <taxon>Actinomycetes</taxon>
        <taxon>Mycobacteriales</taxon>
        <taxon>Mycobacteriaceae</taxon>
        <taxon>Mycolicibacterium</taxon>
    </lineage>
</organism>
<dbReference type="AlphaFoldDB" id="A0A1E3RCF7"/>
<keyword evidence="4" id="KW-1185">Reference proteome</keyword>
<reference evidence="4" key="1">
    <citation type="submission" date="2016-09" db="EMBL/GenBank/DDBJ databases">
        <authorList>
            <person name="Greninger A.L."/>
            <person name="Jerome K.R."/>
            <person name="Mcnair B."/>
            <person name="Wallis C."/>
            <person name="Fang F."/>
        </authorList>
    </citation>
    <scope>NUCLEOTIDE SEQUENCE [LARGE SCALE GENOMIC DNA]</scope>
    <source>
        <strain evidence="4">M6</strain>
    </source>
</reference>
<feature type="compositionally biased region" description="Low complexity" evidence="1">
    <location>
        <begin position="67"/>
        <end position="78"/>
    </location>
</feature>
<proteinExistence type="predicted"/>
<dbReference type="PROSITE" id="PS50911">
    <property type="entry name" value="CHAP"/>
    <property type="match status" value="1"/>
</dbReference>
<dbReference type="InterPro" id="IPR007921">
    <property type="entry name" value="CHAP_dom"/>
</dbReference>
<feature type="region of interest" description="Disordered" evidence="1">
    <location>
        <begin position="58"/>
        <end position="82"/>
    </location>
</feature>